<dbReference type="OrthoDB" id="102559at2759"/>
<protein>
    <recommendedName>
        <fullName evidence="1">Rhodanese domain-containing protein</fullName>
    </recommendedName>
</protein>
<dbReference type="SUPFAM" id="SSF52821">
    <property type="entry name" value="Rhodanese/Cell cycle control phosphatase"/>
    <property type="match status" value="1"/>
</dbReference>
<dbReference type="GO" id="GO:0004725">
    <property type="term" value="F:protein tyrosine phosphatase activity"/>
    <property type="evidence" value="ECO:0007669"/>
    <property type="project" value="TreeGrafter"/>
</dbReference>
<evidence type="ECO:0000259" key="1">
    <source>
        <dbReference type="PROSITE" id="PS50206"/>
    </source>
</evidence>
<accession>A0A9P6PZ92</accession>
<dbReference type="Proteomes" id="UP000807716">
    <property type="component" value="Unassembled WGS sequence"/>
</dbReference>
<gene>
    <name evidence="2" type="ORF">DFQ27_005281</name>
</gene>
<dbReference type="Gene3D" id="3.40.250.10">
    <property type="entry name" value="Rhodanese-like domain"/>
    <property type="match status" value="1"/>
</dbReference>
<comment type="caution">
    <text evidence="2">The sequence shown here is derived from an EMBL/GenBank/DDBJ whole genome shotgun (WGS) entry which is preliminary data.</text>
</comment>
<dbReference type="EMBL" id="JAAAJB010000374">
    <property type="protein sequence ID" value="KAG0257136.1"/>
    <property type="molecule type" value="Genomic_DNA"/>
</dbReference>
<evidence type="ECO:0000313" key="3">
    <source>
        <dbReference type="Proteomes" id="UP000807716"/>
    </source>
</evidence>
<dbReference type="GO" id="GO:0005737">
    <property type="term" value="C:cytoplasm"/>
    <property type="evidence" value="ECO:0007669"/>
    <property type="project" value="TreeGrafter"/>
</dbReference>
<dbReference type="AlphaFoldDB" id="A0A9P6PZ92"/>
<dbReference type="InterPro" id="IPR001763">
    <property type="entry name" value="Rhodanese-like_dom"/>
</dbReference>
<dbReference type="InterPro" id="IPR036873">
    <property type="entry name" value="Rhodanese-like_dom_sf"/>
</dbReference>
<sequence>MFKAPEYVDSTVVEELVLDKTKIPGKDYLVIDVRDADRANGHIPGSVNIPASELPEKLTQLQQQHSTVPKLFFHCALSQVRGPKAARIWAEGLAEREAAEQEAKKQQEVYILRGGFVQWQHKHRDSHPNLLENYNREWWEAEEEY</sequence>
<dbReference type="Pfam" id="PF00581">
    <property type="entry name" value="Rhodanese"/>
    <property type="match status" value="1"/>
</dbReference>
<proteinExistence type="predicted"/>
<feature type="domain" description="Rhodanese" evidence="1">
    <location>
        <begin position="24"/>
        <end position="128"/>
    </location>
</feature>
<name>A0A9P6PZ92_9FUNG</name>
<keyword evidence="3" id="KW-1185">Reference proteome</keyword>
<reference evidence="2" key="1">
    <citation type="journal article" date="2020" name="Fungal Divers.">
        <title>Resolving the Mortierellaceae phylogeny through synthesis of multi-gene phylogenetics and phylogenomics.</title>
        <authorList>
            <person name="Vandepol N."/>
            <person name="Liber J."/>
            <person name="Desiro A."/>
            <person name="Na H."/>
            <person name="Kennedy M."/>
            <person name="Barry K."/>
            <person name="Grigoriev I.V."/>
            <person name="Miller A.N."/>
            <person name="O'Donnell K."/>
            <person name="Stajich J.E."/>
            <person name="Bonito G."/>
        </authorList>
    </citation>
    <scope>NUCLEOTIDE SEQUENCE</scope>
    <source>
        <strain evidence="2">BC1065</strain>
    </source>
</reference>
<dbReference type="PANTHER" id="PTHR10828:SF38">
    <property type="entry name" value="ARSENICAL-RESISTANCE PROTEIN 2-RELATED"/>
    <property type="match status" value="1"/>
</dbReference>
<dbReference type="GO" id="GO:0005634">
    <property type="term" value="C:nucleus"/>
    <property type="evidence" value="ECO:0007669"/>
    <property type="project" value="TreeGrafter"/>
</dbReference>
<dbReference type="PROSITE" id="PS50206">
    <property type="entry name" value="RHODANESE_3"/>
    <property type="match status" value="1"/>
</dbReference>
<dbReference type="PANTHER" id="PTHR10828">
    <property type="entry name" value="M-PHASE INDUCER PHOSPHATASE DUAL SPECIFICITY PHOSPHATASE CDC25"/>
    <property type="match status" value="1"/>
</dbReference>
<dbReference type="SMART" id="SM00450">
    <property type="entry name" value="RHOD"/>
    <property type="match status" value="1"/>
</dbReference>
<evidence type="ECO:0000313" key="2">
    <source>
        <dbReference type="EMBL" id="KAG0257136.1"/>
    </source>
</evidence>
<organism evidence="2 3">
    <name type="scientific">Actinomortierella ambigua</name>
    <dbReference type="NCBI Taxonomy" id="1343610"/>
    <lineage>
        <taxon>Eukaryota</taxon>
        <taxon>Fungi</taxon>
        <taxon>Fungi incertae sedis</taxon>
        <taxon>Mucoromycota</taxon>
        <taxon>Mortierellomycotina</taxon>
        <taxon>Mortierellomycetes</taxon>
        <taxon>Mortierellales</taxon>
        <taxon>Mortierellaceae</taxon>
        <taxon>Actinomortierella</taxon>
    </lineage>
</organism>